<evidence type="ECO:0000256" key="2">
    <source>
        <dbReference type="ARBA" id="ARBA00022840"/>
    </source>
</evidence>
<accession>A0A7S3FP08</accession>
<evidence type="ECO:0000256" key="6">
    <source>
        <dbReference type="HAMAP-Rule" id="MF_03165"/>
    </source>
</evidence>
<comment type="subunit">
    <text evidence="6">Homodimer. Heterotetramer of two TOP6A and two TOP6B subunits.</text>
</comment>
<dbReference type="SUPFAM" id="SSF54211">
    <property type="entry name" value="Ribosomal protein S5 domain 2-like"/>
    <property type="match status" value="1"/>
</dbReference>
<dbReference type="EMBL" id="HBHZ01005425">
    <property type="protein sequence ID" value="CAE0191090.1"/>
    <property type="molecule type" value="Transcribed_RNA"/>
</dbReference>
<comment type="subcellular location">
    <subcellularLocation>
        <location evidence="6">Nucleus</location>
    </subcellularLocation>
</comment>
<dbReference type="NCBIfam" id="NF003218">
    <property type="entry name" value="PRK04184.1"/>
    <property type="match status" value="1"/>
</dbReference>
<dbReference type="AlphaFoldDB" id="A0A7S3FP08"/>
<dbReference type="EC" id="5.6.2.2" evidence="6"/>
<feature type="binding site" evidence="6">
    <location>
        <position position="153"/>
    </location>
    <ligand>
        <name>ATP</name>
        <dbReference type="ChEBI" id="CHEBI:30616"/>
    </ligand>
</feature>
<evidence type="ECO:0000313" key="9">
    <source>
        <dbReference type="EMBL" id="CAE0191090.1"/>
    </source>
</evidence>
<dbReference type="Gene3D" id="3.30.230.10">
    <property type="match status" value="1"/>
</dbReference>
<dbReference type="SUPFAM" id="SSF55874">
    <property type="entry name" value="ATPase domain of HSP90 chaperone/DNA topoisomerase II/histidine kinase"/>
    <property type="match status" value="1"/>
</dbReference>
<dbReference type="PANTHER" id="PTHR48444:SF1">
    <property type="entry name" value="DNA TOPOISOMERASE 6 SUBUNIT B"/>
    <property type="match status" value="1"/>
</dbReference>
<name>A0A7S3FP08_9CHLO</name>
<evidence type="ECO:0000256" key="5">
    <source>
        <dbReference type="ARBA" id="ARBA00023235"/>
    </source>
</evidence>
<dbReference type="GO" id="GO:0006265">
    <property type="term" value="P:DNA topological change"/>
    <property type="evidence" value="ECO:0007669"/>
    <property type="project" value="UniProtKB-UniRule"/>
</dbReference>
<keyword evidence="2 6" id="KW-0067">ATP-binding</keyword>
<dbReference type="InterPro" id="IPR015320">
    <property type="entry name" value="TopoVI_B_transducer"/>
</dbReference>
<dbReference type="GO" id="GO:0009330">
    <property type="term" value="C:DNA topoisomerase type II (double strand cut, ATP-hydrolyzing) complex"/>
    <property type="evidence" value="ECO:0007669"/>
    <property type="project" value="UniProtKB-UniRule"/>
</dbReference>
<dbReference type="Gene3D" id="1.10.8.50">
    <property type="match status" value="1"/>
</dbReference>
<organism evidence="9">
    <name type="scientific">Chloropicon roscoffensis</name>
    <dbReference type="NCBI Taxonomy" id="1461544"/>
    <lineage>
        <taxon>Eukaryota</taxon>
        <taxon>Viridiplantae</taxon>
        <taxon>Chlorophyta</taxon>
        <taxon>Chloropicophyceae</taxon>
        <taxon>Chloropicales</taxon>
        <taxon>Chloropicaceae</taxon>
        <taxon>Chloropicon</taxon>
    </lineage>
</organism>
<feature type="compositionally biased region" description="Basic and acidic residues" evidence="7">
    <location>
        <begin position="92"/>
        <end position="115"/>
    </location>
</feature>
<feature type="binding site" evidence="6">
    <location>
        <position position="519"/>
    </location>
    <ligand>
        <name>ATP</name>
        <dbReference type="ChEBI" id="CHEBI:30616"/>
    </ligand>
</feature>
<dbReference type="GO" id="GO:0005524">
    <property type="term" value="F:ATP binding"/>
    <property type="evidence" value="ECO:0007669"/>
    <property type="project" value="UniProtKB-UniRule"/>
</dbReference>
<gene>
    <name evidence="6" type="primary">TOP6B</name>
    <name evidence="9" type="ORF">CROS1456_LOCUS4180</name>
</gene>
<dbReference type="Pfam" id="PF09239">
    <property type="entry name" value="Topo-VIb_trans"/>
    <property type="match status" value="1"/>
</dbReference>
<dbReference type="CDD" id="cd00823">
    <property type="entry name" value="TopoIIB_Trans"/>
    <property type="match status" value="1"/>
</dbReference>
<feature type="binding site" evidence="6">
    <location>
        <begin position="174"/>
        <end position="175"/>
    </location>
    <ligand>
        <name>ATP</name>
        <dbReference type="ChEBI" id="CHEBI:30616"/>
    </ligand>
</feature>
<comment type="similarity">
    <text evidence="6">Belongs to the TOP6B family.</text>
</comment>
<keyword evidence="1 6" id="KW-0547">Nucleotide-binding</keyword>
<dbReference type="Gene3D" id="3.30.565.10">
    <property type="entry name" value="Histidine kinase-like ATPase, C-terminal domain"/>
    <property type="match status" value="1"/>
</dbReference>
<keyword evidence="6" id="KW-0539">Nucleus</keyword>
<keyword evidence="4 6" id="KW-0238">DNA-binding</keyword>
<evidence type="ECO:0000256" key="4">
    <source>
        <dbReference type="ARBA" id="ARBA00023125"/>
    </source>
</evidence>
<dbReference type="InterPro" id="IPR036890">
    <property type="entry name" value="HATPase_C_sf"/>
</dbReference>
<dbReference type="GO" id="GO:0003918">
    <property type="term" value="F:DNA topoisomerase type II (double strand cut, ATP-hydrolyzing) activity"/>
    <property type="evidence" value="ECO:0007669"/>
    <property type="project" value="UniProtKB-UniRule"/>
</dbReference>
<evidence type="ECO:0000259" key="8">
    <source>
        <dbReference type="Pfam" id="PF09239"/>
    </source>
</evidence>
<keyword evidence="5 6" id="KW-0413">Isomerase</keyword>
<feature type="domain" description="DNA topoisomerase VI subunit B transducer" evidence="8">
    <location>
        <begin position="400"/>
        <end position="559"/>
    </location>
</feature>
<dbReference type="PANTHER" id="PTHR48444">
    <property type="entry name" value="DNA TOPOISOMERASE 6 SUBUNIT B"/>
    <property type="match status" value="1"/>
</dbReference>
<dbReference type="InterPro" id="IPR014721">
    <property type="entry name" value="Ribsml_uS5_D2-typ_fold_subgr"/>
</dbReference>
<dbReference type="HAMAP" id="MF_00322">
    <property type="entry name" value="Top6B"/>
    <property type="match status" value="1"/>
</dbReference>
<evidence type="ECO:0000256" key="1">
    <source>
        <dbReference type="ARBA" id="ARBA00022741"/>
    </source>
</evidence>
<keyword evidence="3 6" id="KW-0799">Topoisomerase</keyword>
<dbReference type="InterPro" id="IPR005734">
    <property type="entry name" value="TopoVI_B"/>
</dbReference>
<dbReference type="InterPro" id="IPR020568">
    <property type="entry name" value="Ribosomal_Su5_D2-typ_SF"/>
</dbReference>
<comment type="function">
    <text evidence="6">Component of the DNA topoisomerase VI involved in chromatin organization and progression of endoreduplication cycles. Relaxes both positive and negative superturns and exhibits a strong decatenase activity. The B subunit binds ATP.</text>
</comment>
<dbReference type="GO" id="GO:0003677">
    <property type="term" value="F:DNA binding"/>
    <property type="evidence" value="ECO:0007669"/>
    <property type="project" value="UniProtKB-UniRule"/>
</dbReference>
<feature type="region of interest" description="Disordered" evidence="7">
    <location>
        <begin position="92"/>
        <end position="127"/>
    </location>
</feature>
<dbReference type="GO" id="GO:0005634">
    <property type="term" value="C:nucleus"/>
    <property type="evidence" value="ECO:0007669"/>
    <property type="project" value="UniProtKB-SubCell"/>
</dbReference>
<reference evidence="9" key="1">
    <citation type="submission" date="2021-01" db="EMBL/GenBank/DDBJ databases">
        <authorList>
            <person name="Corre E."/>
            <person name="Pelletier E."/>
            <person name="Niang G."/>
            <person name="Scheremetjew M."/>
            <person name="Finn R."/>
            <person name="Kale V."/>
            <person name="Holt S."/>
            <person name="Cochrane G."/>
            <person name="Meng A."/>
            <person name="Brown T."/>
            <person name="Cohen L."/>
        </authorList>
    </citation>
    <scope>NUCLEOTIDE SEQUENCE</scope>
    <source>
        <strain evidence="9">RCC1871</strain>
    </source>
</reference>
<evidence type="ECO:0000256" key="3">
    <source>
        <dbReference type="ARBA" id="ARBA00023029"/>
    </source>
</evidence>
<proteinExistence type="inferred from homology"/>
<feature type="binding site" evidence="6">
    <location>
        <begin position="184"/>
        <end position="191"/>
    </location>
    <ligand>
        <name>ATP</name>
        <dbReference type="ChEBI" id="CHEBI:30616"/>
    </ligand>
</feature>
<feature type="binding site" evidence="6">
    <location>
        <position position="43"/>
    </location>
    <ligand>
        <name>ATP</name>
        <dbReference type="ChEBI" id="CHEBI:30616"/>
    </ligand>
</feature>
<sequence>MVRASKVSQQKSPAEFFAENKTIAGFDTPAKSLYTSVRELVENSLDAAERVGVLPDVSVTLEEISLERFQKLYGVEAAERVDKGLYKDVETERERNAREKKQKQARDRAEKDAKKKAAKTGESVEDILRRQEAGRKAAATKSRRVFYRLTCKDNGSGMPCDDIPNMLGRVLSSTKYNSVMQTRGKFGLGAKMVLIWSQMRVAQPMEVRSSIAGQNFISFHRFNIDLHKNAPVVREHKKLQNPDNWTGTEISVTIEGNFGSYKQKLLKYLKLIAIITPYASFDFRYVAEDEKNSFFHSYTRRTDRMPDPPREAKHHPSDVDLELLKKKIAGSSHKKLSKFLSGEFSNITASLAGRLVTELGGADGARAKGKGNIDISPKQMTDTQLLRLHQFMQQVRFADPDGKDLSPAGEYNLRLGVMKELNPDMVATHEGSAVALEGHAFIVEAAVSIGGKDPAIEQNQLNVFRFANRIPLLFEQGNDVITKTANAMKWSRYKIGLEQGVGVFVSIVSTKIPFKGTSKEYIGDNDKISGAVKKALEQCASQLRTKLAKREEAKQQGEKRKNLELYIPDVSRAVYGVLNSLKDHDSARSRCVRDAHVGILDRVKRGKLLASHFAGELEKYVDKKYQEDGLQYQMQNKKKNRVEDVFLGPLSSERGLTPALSNGVCTIQFLAR</sequence>
<protein>
    <recommendedName>
        <fullName evidence="6">DNA topoisomerase 6 subunit B</fullName>
        <ecNumber evidence="6">5.6.2.2</ecNumber>
    </recommendedName>
</protein>
<evidence type="ECO:0000256" key="7">
    <source>
        <dbReference type="SAM" id="MobiDB-lite"/>
    </source>
</evidence>
<comment type="catalytic activity">
    <reaction evidence="6">
        <text>ATP-dependent breakage, passage and rejoining of double-stranded DNA.</text>
        <dbReference type="EC" id="5.6.2.2"/>
    </reaction>
</comment>